<dbReference type="GeneID" id="92744417"/>
<dbReference type="InterPro" id="IPR014347">
    <property type="entry name" value="Tautomerase/MIF_sf"/>
</dbReference>
<protein>
    <recommendedName>
        <fullName evidence="3">Macrophage migration inhibitory factor (MIF)</fullName>
    </recommendedName>
</protein>
<dbReference type="Gene3D" id="3.30.429.10">
    <property type="entry name" value="Macrophage Migration Inhibitory Factor"/>
    <property type="match status" value="1"/>
</dbReference>
<dbReference type="RefSeq" id="WP_039196288.1">
    <property type="nucleotide sequence ID" value="NZ_LR134310.1"/>
</dbReference>
<evidence type="ECO:0000313" key="1">
    <source>
        <dbReference type="EMBL" id="VEE92352.1"/>
    </source>
</evidence>
<reference evidence="1 2" key="1">
    <citation type="submission" date="2018-12" db="EMBL/GenBank/DDBJ databases">
        <authorList>
            <consortium name="Pathogen Informatics"/>
        </authorList>
    </citation>
    <scope>NUCLEOTIDE SEQUENCE [LARGE SCALE GENOMIC DNA]</scope>
    <source>
        <strain evidence="1 2">NCTC8529</strain>
    </source>
</reference>
<evidence type="ECO:0000313" key="2">
    <source>
        <dbReference type="Proteomes" id="UP000268529"/>
    </source>
</evidence>
<organism evidence="1 2">
    <name type="scientific">Actinobacillus equuli</name>
    <dbReference type="NCBI Taxonomy" id="718"/>
    <lineage>
        <taxon>Bacteria</taxon>
        <taxon>Pseudomonadati</taxon>
        <taxon>Pseudomonadota</taxon>
        <taxon>Gammaproteobacteria</taxon>
        <taxon>Pasteurellales</taxon>
        <taxon>Pasteurellaceae</taxon>
        <taxon>Actinobacillus</taxon>
    </lineage>
</organism>
<evidence type="ECO:0008006" key="3">
    <source>
        <dbReference type="Google" id="ProtNLM"/>
    </source>
</evidence>
<dbReference type="EMBL" id="LR134310">
    <property type="protein sequence ID" value="VEE92352.1"/>
    <property type="molecule type" value="Genomic_DNA"/>
</dbReference>
<accession>A0AAX3FKN0</accession>
<dbReference type="AlphaFoldDB" id="A0AAX3FKN0"/>
<dbReference type="InterPro" id="IPR001398">
    <property type="entry name" value="Macrophage_inhib_fac"/>
</dbReference>
<gene>
    <name evidence="1" type="ORF">NCTC8529_01809</name>
</gene>
<proteinExistence type="predicted"/>
<dbReference type="Pfam" id="PF01187">
    <property type="entry name" value="MIF"/>
    <property type="match status" value="1"/>
</dbReference>
<dbReference type="SUPFAM" id="SSF55331">
    <property type="entry name" value="Tautomerase/MIF"/>
    <property type="match status" value="1"/>
</dbReference>
<name>A0AAX3FKN0_ACTEU</name>
<sequence length="114" mass="12881">MPFLFLKTNVAISPEQEVKLKTAFGKAIALVPNKSEAVLMMELQDNARMWLRGSQPPMAFIKLSLFANPQHLGYPELTAMLTQQVAEILPILPENVYIQFDDIQAWGVNGFYLE</sequence>
<dbReference type="Proteomes" id="UP000268529">
    <property type="component" value="Chromosome"/>
</dbReference>